<feature type="domain" description="Palmitoyltransferase DHHC" evidence="12">
    <location>
        <begin position="132"/>
        <end position="253"/>
    </location>
</feature>
<evidence type="ECO:0000256" key="6">
    <source>
        <dbReference type="ARBA" id="ARBA00023136"/>
    </source>
</evidence>
<feature type="transmembrane region" description="Helical" evidence="10">
    <location>
        <begin position="16"/>
        <end position="35"/>
    </location>
</feature>
<evidence type="ECO:0000256" key="2">
    <source>
        <dbReference type="ARBA" id="ARBA00008574"/>
    </source>
</evidence>
<keyword evidence="3 10" id="KW-0808">Transferase</keyword>
<feature type="region of interest" description="Disordered" evidence="11">
    <location>
        <begin position="83"/>
        <end position="114"/>
    </location>
</feature>
<dbReference type="GeneID" id="105321225"/>
<dbReference type="GO" id="GO:0005794">
    <property type="term" value="C:Golgi apparatus"/>
    <property type="evidence" value="ECO:0007669"/>
    <property type="project" value="TreeGrafter"/>
</dbReference>
<evidence type="ECO:0000313" key="14">
    <source>
        <dbReference type="Proteomes" id="UP000005408"/>
    </source>
</evidence>
<keyword evidence="8" id="KW-0449">Lipoprotein</keyword>
<keyword evidence="14" id="KW-1185">Reference proteome</keyword>
<feature type="transmembrane region" description="Helical" evidence="10">
    <location>
        <begin position="50"/>
        <end position="69"/>
    </location>
</feature>
<reference evidence="13" key="1">
    <citation type="submission" date="2022-08" db="UniProtKB">
        <authorList>
            <consortium name="EnsemblMetazoa"/>
        </authorList>
    </citation>
    <scope>IDENTIFICATION</scope>
    <source>
        <strain evidence="13">05x7-T-G4-1.051#20</strain>
    </source>
</reference>
<evidence type="ECO:0000256" key="10">
    <source>
        <dbReference type="RuleBase" id="RU079119"/>
    </source>
</evidence>
<dbReference type="PANTHER" id="PTHR22883:SF301">
    <property type="entry name" value="PALMITOYLTRANSFERASE ZDHHC12"/>
    <property type="match status" value="1"/>
</dbReference>
<dbReference type="RefSeq" id="XP_065931862.1">
    <property type="nucleotide sequence ID" value="XM_066075790.1"/>
</dbReference>
<feature type="transmembrane region" description="Helical" evidence="10">
    <location>
        <begin position="215"/>
        <end position="237"/>
    </location>
</feature>
<dbReference type="AlphaFoldDB" id="A0A8W8KXL2"/>
<dbReference type="Pfam" id="PF01529">
    <property type="entry name" value="DHHC"/>
    <property type="match status" value="1"/>
</dbReference>
<dbReference type="GO" id="GO:0005783">
    <property type="term" value="C:endoplasmic reticulum"/>
    <property type="evidence" value="ECO:0007669"/>
    <property type="project" value="TreeGrafter"/>
</dbReference>
<dbReference type="GO" id="GO:0006612">
    <property type="term" value="P:protein targeting to membrane"/>
    <property type="evidence" value="ECO:0007669"/>
    <property type="project" value="TreeGrafter"/>
</dbReference>
<dbReference type="PROSITE" id="PS50216">
    <property type="entry name" value="DHHC"/>
    <property type="match status" value="1"/>
</dbReference>
<evidence type="ECO:0000256" key="4">
    <source>
        <dbReference type="ARBA" id="ARBA00022692"/>
    </source>
</evidence>
<evidence type="ECO:0000256" key="9">
    <source>
        <dbReference type="ARBA" id="ARBA00023315"/>
    </source>
</evidence>
<comment type="domain">
    <text evidence="10">The DHHC domain is required for palmitoyltransferase activity.</text>
</comment>
<name>A0A8W8KXL2_MAGGI</name>
<dbReference type="PANTHER" id="PTHR22883">
    <property type="entry name" value="ZINC FINGER DHHC DOMAIN CONTAINING PROTEIN"/>
    <property type="match status" value="1"/>
</dbReference>
<comment type="similarity">
    <text evidence="2 10">Belongs to the DHHC palmitoyltransferase family.</text>
</comment>
<dbReference type="OMA" id="FISPHRI"/>
<feature type="compositionally biased region" description="Polar residues" evidence="11">
    <location>
        <begin position="103"/>
        <end position="114"/>
    </location>
</feature>
<evidence type="ECO:0000256" key="7">
    <source>
        <dbReference type="ARBA" id="ARBA00023139"/>
    </source>
</evidence>
<organism evidence="13 14">
    <name type="scientific">Magallana gigas</name>
    <name type="common">Pacific oyster</name>
    <name type="synonym">Crassostrea gigas</name>
    <dbReference type="NCBI Taxonomy" id="29159"/>
    <lineage>
        <taxon>Eukaryota</taxon>
        <taxon>Metazoa</taxon>
        <taxon>Spiralia</taxon>
        <taxon>Lophotrochozoa</taxon>
        <taxon>Mollusca</taxon>
        <taxon>Bivalvia</taxon>
        <taxon>Autobranchia</taxon>
        <taxon>Pteriomorphia</taxon>
        <taxon>Ostreida</taxon>
        <taxon>Ostreoidea</taxon>
        <taxon>Ostreidae</taxon>
        <taxon>Magallana</taxon>
    </lineage>
</organism>
<feature type="transmembrane region" description="Helical" evidence="10">
    <location>
        <begin position="178"/>
        <end position="195"/>
    </location>
</feature>
<evidence type="ECO:0000256" key="11">
    <source>
        <dbReference type="SAM" id="MobiDB-lite"/>
    </source>
</evidence>
<dbReference type="Proteomes" id="UP000005408">
    <property type="component" value="Unassembled WGS sequence"/>
</dbReference>
<protein>
    <recommendedName>
        <fullName evidence="10">Palmitoyltransferase</fullName>
        <ecNumber evidence="10">2.3.1.225</ecNumber>
    </recommendedName>
</protein>
<dbReference type="OrthoDB" id="331948at2759"/>
<dbReference type="InterPro" id="IPR001594">
    <property type="entry name" value="Palmitoyltrfase_DHHC"/>
</dbReference>
<comment type="subcellular location">
    <subcellularLocation>
        <location evidence="1">Endomembrane system</location>
        <topology evidence="1">Multi-pass membrane protein</topology>
    </subcellularLocation>
</comment>
<evidence type="ECO:0000259" key="12">
    <source>
        <dbReference type="Pfam" id="PF01529"/>
    </source>
</evidence>
<sequence>MKKKIFGRRILCGSHILIRGAHTLLVLGVPATLLYKETSLKKALIEREDLVYGCSYILLVLASLIFYYVSCLKNPGYLGPKNSKLTSKVDPEDHGDTDEDVSDTTPMMQESDSSGLIEQSVNEGRLKALKQRFRYCDYCEVEQPMRSKHCEDCKQCVRKHDHHCPWLDTCVGEGNHKYFWTFLLLTSVLVIWTFAITWTNFQYEQEWKHWWKTNVVFFINMVILSFGGFTVIGLLGFHTFLMFRGLTTWELVSRERITYLKHLSDDFHPFDEGCFMNMYNFLTVCKYREWECMYDRKVEQNGLV</sequence>
<evidence type="ECO:0000256" key="1">
    <source>
        <dbReference type="ARBA" id="ARBA00004127"/>
    </source>
</evidence>
<proteinExistence type="inferred from homology"/>
<evidence type="ECO:0000256" key="8">
    <source>
        <dbReference type="ARBA" id="ARBA00023288"/>
    </source>
</evidence>
<evidence type="ECO:0000313" key="13">
    <source>
        <dbReference type="EnsemblMetazoa" id="G25701.1:cds"/>
    </source>
</evidence>
<keyword evidence="7" id="KW-0564">Palmitate</keyword>
<keyword evidence="4 10" id="KW-0812">Transmembrane</keyword>
<keyword evidence="6 10" id="KW-0472">Membrane</keyword>
<dbReference type="InterPro" id="IPR039859">
    <property type="entry name" value="PFA4/ZDH16/20/ERF2-like"/>
</dbReference>
<dbReference type="GO" id="GO:0019706">
    <property type="term" value="F:protein-cysteine S-palmitoyltransferase activity"/>
    <property type="evidence" value="ECO:0007669"/>
    <property type="project" value="UniProtKB-EC"/>
</dbReference>
<evidence type="ECO:0000256" key="5">
    <source>
        <dbReference type="ARBA" id="ARBA00022989"/>
    </source>
</evidence>
<dbReference type="EnsemblMetazoa" id="G25701.1">
    <property type="protein sequence ID" value="G25701.1:cds"/>
    <property type="gene ID" value="G25701"/>
</dbReference>
<dbReference type="EC" id="2.3.1.225" evidence="10"/>
<keyword evidence="9 10" id="KW-0012">Acyltransferase</keyword>
<comment type="catalytic activity">
    <reaction evidence="10">
        <text>L-cysteinyl-[protein] + hexadecanoyl-CoA = S-hexadecanoyl-L-cysteinyl-[protein] + CoA</text>
        <dbReference type="Rhea" id="RHEA:36683"/>
        <dbReference type="Rhea" id="RHEA-COMP:10131"/>
        <dbReference type="Rhea" id="RHEA-COMP:11032"/>
        <dbReference type="ChEBI" id="CHEBI:29950"/>
        <dbReference type="ChEBI" id="CHEBI:57287"/>
        <dbReference type="ChEBI" id="CHEBI:57379"/>
        <dbReference type="ChEBI" id="CHEBI:74151"/>
        <dbReference type="EC" id="2.3.1.225"/>
    </reaction>
</comment>
<evidence type="ECO:0000256" key="3">
    <source>
        <dbReference type="ARBA" id="ARBA00022679"/>
    </source>
</evidence>
<accession>A0A8W8KXL2</accession>
<dbReference type="KEGG" id="crg:105321225"/>
<keyword evidence="5 10" id="KW-1133">Transmembrane helix</keyword>